<evidence type="ECO:0000313" key="2">
    <source>
        <dbReference type="Proteomes" id="UP001497416"/>
    </source>
</evidence>
<evidence type="ECO:0008006" key="3">
    <source>
        <dbReference type="Google" id="ProtNLM"/>
    </source>
</evidence>
<name>A0ABM9NUE5_9FLAO</name>
<reference evidence="1 2" key="1">
    <citation type="submission" date="2024-05" db="EMBL/GenBank/DDBJ databases">
        <authorList>
            <person name="Duchaud E."/>
        </authorList>
    </citation>
    <scope>NUCLEOTIDE SEQUENCE [LARGE SCALE GENOMIC DNA]</scope>
    <source>
        <strain evidence="1">Ena-SAMPLE-TAB-13-05-2024-13:56:06:370-140302</strain>
    </source>
</reference>
<sequence>MKNTKLLCSLLLLSCITLFSQKDSKKVKSQISVEKNIFGVQAGLFGAWVYNETKLADNVALRTELGMDLALFGGTYYPKTGVIFYPTVTVEPRFYYNLNRRNKLNKKIEYNSGNFFSLKTSYGSDAFAISNYDVVINNHMKVVPKYGIRRSFGKNFEMEFSAGIGYLYDFDLKSSDAILDLGFRIGYRF</sequence>
<dbReference type="EMBL" id="CAXIXY010000003">
    <property type="protein sequence ID" value="CAL2079480.1"/>
    <property type="molecule type" value="Genomic_DNA"/>
</dbReference>
<organism evidence="1 2">
    <name type="scientific">Tenacibaculum platacis</name>
    <dbReference type="NCBI Taxonomy" id="3137852"/>
    <lineage>
        <taxon>Bacteria</taxon>
        <taxon>Pseudomonadati</taxon>
        <taxon>Bacteroidota</taxon>
        <taxon>Flavobacteriia</taxon>
        <taxon>Flavobacteriales</taxon>
        <taxon>Flavobacteriaceae</taxon>
        <taxon>Tenacibaculum</taxon>
    </lineage>
</organism>
<accession>A0ABM9NUE5</accession>
<gene>
    <name evidence="1" type="ORF">T190607A01A_10870</name>
</gene>
<dbReference type="RefSeq" id="WP_348710592.1">
    <property type="nucleotide sequence ID" value="NZ_CAXIXY010000003.1"/>
</dbReference>
<proteinExistence type="predicted"/>
<protein>
    <recommendedName>
        <fullName evidence="3">Outer membrane protein with beta-barrel domain</fullName>
    </recommendedName>
</protein>
<evidence type="ECO:0000313" key="1">
    <source>
        <dbReference type="EMBL" id="CAL2079480.1"/>
    </source>
</evidence>
<dbReference type="Proteomes" id="UP001497416">
    <property type="component" value="Unassembled WGS sequence"/>
</dbReference>
<comment type="caution">
    <text evidence="1">The sequence shown here is derived from an EMBL/GenBank/DDBJ whole genome shotgun (WGS) entry which is preliminary data.</text>
</comment>
<keyword evidence="2" id="KW-1185">Reference proteome</keyword>